<keyword evidence="3" id="KW-1003">Cell membrane</keyword>
<dbReference type="KEGG" id="abq:ABAZ39_30255"/>
<feature type="transmembrane region" description="Helical" evidence="9">
    <location>
        <begin position="187"/>
        <end position="213"/>
    </location>
</feature>
<evidence type="ECO:0000256" key="4">
    <source>
        <dbReference type="ARBA" id="ARBA00022692"/>
    </source>
</evidence>
<feature type="transmembrane region" description="Helical" evidence="9">
    <location>
        <begin position="138"/>
        <end position="159"/>
    </location>
</feature>
<reference evidence="12 14" key="2">
    <citation type="submission" date="2018-01" db="EMBL/GenBank/DDBJ databases">
        <title>Whole genome sequence of Azospirillum brasilense REC3 isolated from strawberry roots.</title>
        <authorList>
            <person name="Fontana C.A."/>
            <person name="Salazar S.M."/>
            <person name="Bassi D."/>
            <person name="Puglisi E."/>
            <person name="Lovaisa N.C."/>
            <person name="Toffoli L.M."/>
            <person name="Pedraza R."/>
            <person name="Cocconcelli P.S."/>
        </authorList>
    </citation>
    <scope>NUCLEOTIDE SEQUENCE [LARGE SCALE GENOMIC DNA]</scope>
    <source>
        <strain evidence="12 14">REC3</strain>
        <plasmid evidence="12">p27unnamed</plasmid>
    </source>
</reference>
<gene>
    <name evidence="10" type="ORF">ABAZ39_30255</name>
    <name evidence="11" type="ORF">ACJ41P_30695</name>
    <name evidence="12" type="ORF">C1S70_28510</name>
</gene>
<evidence type="ECO:0000313" key="14">
    <source>
        <dbReference type="Proteomes" id="UP000236268"/>
    </source>
</evidence>
<evidence type="ECO:0000256" key="3">
    <source>
        <dbReference type="ARBA" id="ARBA00022475"/>
    </source>
</evidence>
<dbReference type="GO" id="GO:0022857">
    <property type="term" value="F:transmembrane transporter activity"/>
    <property type="evidence" value="ECO:0007669"/>
    <property type="project" value="InterPro"/>
</dbReference>
<dbReference type="Proteomes" id="UP000236268">
    <property type="component" value="Unassembled WGS sequence"/>
</dbReference>
<dbReference type="PANTHER" id="PTHR11795:SF452">
    <property type="entry name" value="ABC TRANSPORTER PERMEASE PROTEIN"/>
    <property type="match status" value="1"/>
</dbReference>
<evidence type="ECO:0000256" key="5">
    <source>
        <dbReference type="ARBA" id="ARBA00022970"/>
    </source>
</evidence>
<evidence type="ECO:0000313" key="12">
    <source>
        <dbReference type="EMBL" id="PNQ95522.1"/>
    </source>
</evidence>
<keyword evidence="4 9" id="KW-0812">Transmembrane</keyword>
<keyword evidence="2" id="KW-0813">Transport</keyword>
<evidence type="ECO:0000313" key="10">
    <source>
        <dbReference type="EMBL" id="AIB16142.1"/>
    </source>
</evidence>
<dbReference type="EMBL" id="JBJLSN010000084">
    <property type="protein sequence ID" value="MFL7905530.1"/>
    <property type="molecule type" value="Genomic_DNA"/>
</dbReference>
<keyword evidence="15" id="KW-1185">Reference proteome</keyword>
<dbReference type="InterPro" id="IPR001851">
    <property type="entry name" value="ABC_transp_permease"/>
</dbReference>
<dbReference type="Proteomes" id="UP000027186">
    <property type="component" value="Plasmid AbAZ39_p4"/>
</dbReference>
<dbReference type="PANTHER" id="PTHR11795">
    <property type="entry name" value="BRANCHED-CHAIN AMINO ACID TRANSPORT SYSTEM PERMEASE PROTEIN LIVH"/>
    <property type="match status" value="1"/>
</dbReference>
<keyword evidence="6 9" id="KW-1133">Transmembrane helix</keyword>
<evidence type="ECO:0000256" key="2">
    <source>
        <dbReference type="ARBA" id="ARBA00022448"/>
    </source>
</evidence>
<dbReference type="InterPro" id="IPR052157">
    <property type="entry name" value="BCAA_transport_permease"/>
</dbReference>
<keyword evidence="10" id="KW-0614">Plasmid</keyword>
<evidence type="ECO:0000313" key="11">
    <source>
        <dbReference type="EMBL" id="MFL7905530.1"/>
    </source>
</evidence>
<dbReference type="EMBL" id="CP007797">
    <property type="protein sequence ID" value="AIB16142.1"/>
    <property type="molecule type" value="Genomic_DNA"/>
</dbReference>
<comment type="similarity">
    <text evidence="8">Belongs to the binding-protein-dependent transport system permease family. LivHM subfamily.</text>
</comment>
<comment type="subcellular location">
    <subcellularLocation>
        <location evidence="1">Cell membrane</location>
        <topology evidence="1">Multi-pass membrane protein</topology>
    </subcellularLocation>
</comment>
<evidence type="ECO:0000313" key="13">
    <source>
        <dbReference type="Proteomes" id="UP000027186"/>
    </source>
</evidence>
<geneLocation type="plasmid" evidence="10 13">
    <name>AbAZ39_p4</name>
</geneLocation>
<keyword evidence="7 9" id="KW-0472">Membrane</keyword>
<dbReference type="CDD" id="cd06582">
    <property type="entry name" value="TM_PBP1_LivH_like"/>
    <property type="match status" value="1"/>
</dbReference>
<evidence type="ECO:0000256" key="6">
    <source>
        <dbReference type="ARBA" id="ARBA00022989"/>
    </source>
</evidence>
<protein>
    <submittedName>
        <fullName evidence="10 11">ABC transporter permease</fullName>
    </submittedName>
</protein>
<dbReference type="AlphaFoldDB" id="A0A060DTM8"/>
<dbReference type="Proteomes" id="UP001628281">
    <property type="component" value="Unassembled WGS sequence"/>
</dbReference>
<evidence type="ECO:0000313" key="15">
    <source>
        <dbReference type="Proteomes" id="UP001628281"/>
    </source>
</evidence>
<dbReference type="Pfam" id="PF02653">
    <property type="entry name" value="BPD_transp_2"/>
    <property type="match status" value="1"/>
</dbReference>
<feature type="transmembrane region" description="Helical" evidence="9">
    <location>
        <begin position="12"/>
        <end position="35"/>
    </location>
</feature>
<proteinExistence type="inferred from homology"/>
<reference evidence="10 13" key="1">
    <citation type="journal article" date="2014" name="Genome Announc.">
        <title>Complete Genome Sequence of the Model Rhizosphere Strain Azospirillum brasilense Az39, Successfully Applied in Agriculture.</title>
        <authorList>
            <person name="Rivera D."/>
            <person name="Revale S."/>
            <person name="Molina R."/>
            <person name="Gualpa J."/>
            <person name="Puente M."/>
            <person name="Maroniche G."/>
            <person name="Paris G."/>
            <person name="Baker D."/>
            <person name="Clavijo B."/>
            <person name="McLay K."/>
            <person name="Spaepen S."/>
            <person name="Perticari A."/>
            <person name="Vazquez M."/>
            <person name="Wisniewski-Dye F."/>
            <person name="Watkins C."/>
            <person name="Martinez-Abarca F."/>
            <person name="Vanderleyden J."/>
            <person name="Cassan F."/>
        </authorList>
    </citation>
    <scope>NUCLEOTIDE SEQUENCE [LARGE SCALE GENOMIC DNA]</scope>
    <source>
        <strain evidence="10 13">Az39</strain>
        <plasmid evidence="10">AbAZ39_p4</plasmid>
    </source>
</reference>
<feature type="transmembrane region" description="Helical" evidence="9">
    <location>
        <begin position="225"/>
        <end position="250"/>
    </location>
</feature>
<accession>A0A060DTM8</accession>
<feature type="transmembrane region" description="Helical" evidence="9">
    <location>
        <begin position="262"/>
        <end position="281"/>
    </location>
</feature>
<reference evidence="11 15" key="3">
    <citation type="submission" date="2024-11" db="EMBL/GenBank/DDBJ databases">
        <title>Draft genome sequences of two bacteria associated to sugarcane roots in Colombia.</title>
        <authorList>
            <person name="Pardo-Diaz S."/>
            <person name="Masmela-Mendoza J."/>
            <person name="Delgadillo-Duran P."/>
            <person name="Bautista E.J."/>
            <person name="Rojas-Tapias D.F."/>
        </authorList>
    </citation>
    <scope>NUCLEOTIDE SEQUENCE [LARGE SCALE GENOMIC DNA]</scope>
    <source>
        <strain evidence="11 15">Ap18</strain>
    </source>
</reference>
<dbReference type="EMBL" id="POWG01000047">
    <property type="protein sequence ID" value="PNQ95522.1"/>
    <property type="molecule type" value="Genomic_DNA"/>
</dbReference>
<organism evidence="10 13">
    <name type="scientific">Azospirillum argentinense</name>
    <dbReference type="NCBI Taxonomy" id="2970906"/>
    <lineage>
        <taxon>Bacteria</taxon>
        <taxon>Pseudomonadati</taxon>
        <taxon>Pseudomonadota</taxon>
        <taxon>Alphaproteobacteria</taxon>
        <taxon>Rhodospirillales</taxon>
        <taxon>Azospirillaceae</taxon>
        <taxon>Azospirillum</taxon>
    </lineage>
</organism>
<dbReference type="RefSeq" id="WP_040137900.1">
    <property type="nucleotide sequence ID" value="NZ_CP007797.1"/>
</dbReference>
<evidence type="ECO:0000256" key="7">
    <source>
        <dbReference type="ARBA" id="ARBA00023136"/>
    </source>
</evidence>
<dbReference type="GO" id="GO:0006865">
    <property type="term" value="P:amino acid transport"/>
    <property type="evidence" value="ECO:0007669"/>
    <property type="project" value="UniProtKB-KW"/>
</dbReference>
<evidence type="ECO:0000256" key="9">
    <source>
        <dbReference type="SAM" id="Phobius"/>
    </source>
</evidence>
<keyword evidence="5" id="KW-0029">Amino-acid transport</keyword>
<evidence type="ECO:0000256" key="1">
    <source>
        <dbReference type="ARBA" id="ARBA00004651"/>
    </source>
</evidence>
<sequence length="290" mass="30215">MEAHLQHLLNAVVLGGTYALLGIGLTLIFGIMRVVNFTHGELYTFGAYMAYMLAGMMGLNFFMSLAMAALLGMALGALIEFTLLRPLKGADIDTTMLVMIGAGIAMQAGEQLVWGGVAKSVPSPFPTEPVVLGSVSVGMNRLFVLGVALLLLGGFYLLINRTKLGVAMRATFQDPDTAALMGVNRGLMYTLTFALGSGLAATAGALLGPIFVVTPTMGDLVALKAFAIVILGGLGNIPGATIGGFVLALAEEFGAGYLSSGYRDAMGFLLIIAVLIVRPQGLFAMKERIG</sequence>
<feature type="transmembrane region" description="Helical" evidence="9">
    <location>
        <begin position="65"/>
        <end position="84"/>
    </location>
</feature>
<evidence type="ECO:0000256" key="8">
    <source>
        <dbReference type="ARBA" id="ARBA00037998"/>
    </source>
</evidence>
<dbReference type="GO" id="GO:0005886">
    <property type="term" value="C:plasma membrane"/>
    <property type="evidence" value="ECO:0007669"/>
    <property type="project" value="UniProtKB-SubCell"/>
</dbReference>
<name>A0A060DTM8_9PROT</name>
<geneLocation type="plasmid" evidence="12">
    <name>p27unnamed</name>
</geneLocation>